<dbReference type="InterPro" id="IPR001563">
    <property type="entry name" value="Peptidase_S10"/>
</dbReference>
<evidence type="ECO:0000313" key="3">
    <source>
        <dbReference type="Proteomes" id="UP000436088"/>
    </source>
</evidence>
<dbReference type="EMBL" id="VEPZ02000982">
    <property type="protein sequence ID" value="KAE8705339.1"/>
    <property type="molecule type" value="Genomic_DNA"/>
</dbReference>
<comment type="similarity">
    <text evidence="1">Belongs to the peptidase S10 family.</text>
</comment>
<organism evidence="2 3">
    <name type="scientific">Hibiscus syriacus</name>
    <name type="common">Rose of Sharon</name>
    <dbReference type="NCBI Taxonomy" id="106335"/>
    <lineage>
        <taxon>Eukaryota</taxon>
        <taxon>Viridiplantae</taxon>
        <taxon>Streptophyta</taxon>
        <taxon>Embryophyta</taxon>
        <taxon>Tracheophyta</taxon>
        <taxon>Spermatophyta</taxon>
        <taxon>Magnoliopsida</taxon>
        <taxon>eudicotyledons</taxon>
        <taxon>Gunneridae</taxon>
        <taxon>Pentapetalae</taxon>
        <taxon>rosids</taxon>
        <taxon>malvids</taxon>
        <taxon>Malvales</taxon>
        <taxon>Malvaceae</taxon>
        <taxon>Malvoideae</taxon>
        <taxon>Hibiscus</taxon>
    </lineage>
</organism>
<dbReference type="SUPFAM" id="SSF53474">
    <property type="entry name" value="alpha/beta-Hydrolases"/>
    <property type="match status" value="2"/>
</dbReference>
<proteinExistence type="inferred from homology"/>
<dbReference type="Pfam" id="PF00450">
    <property type="entry name" value="Peptidase_S10"/>
    <property type="match status" value="2"/>
</dbReference>
<dbReference type="GO" id="GO:0004185">
    <property type="term" value="F:serine-type carboxypeptidase activity"/>
    <property type="evidence" value="ECO:0007669"/>
    <property type="project" value="InterPro"/>
</dbReference>
<evidence type="ECO:0000256" key="1">
    <source>
        <dbReference type="ARBA" id="ARBA00009431"/>
    </source>
</evidence>
<keyword evidence="3" id="KW-1185">Reference proteome</keyword>
<dbReference type="Proteomes" id="UP000436088">
    <property type="component" value="Unassembled WGS sequence"/>
</dbReference>
<accession>A0A6A3AR01</accession>
<name>A0A6A3AR01_HIBSY</name>
<gene>
    <name evidence="2" type="ORF">F3Y22_tig00110429pilonHSYRG00756</name>
</gene>
<dbReference type="AlphaFoldDB" id="A0A6A3AR01"/>
<sequence>MVMKGQFKGANPSLTVTDSRARHISGKTQISKKDPVVIWFTGGPGCSSELAVFYENGPFTIADNIFCWSSPPRKQSQGGNSYKPKGALLVDWMRKFVRDSLGVGNVDFVSCSPTVYQAMLVDWMRNLEAGIPALIEDGIKLLVYAGEDDLICNWLD</sequence>
<reference evidence="2" key="1">
    <citation type="submission" date="2019-09" db="EMBL/GenBank/DDBJ databases">
        <title>Draft genome information of white flower Hibiscus syriacus.</title>
        <authorList>
            <person name="Kim Y.-M."/>
        </authorList>
    </citation>
    <scope>NUCLEOTIDE SEQUENCE [LARGE SCALE GENOMIC DNA]</scope>
    <source>
        <strain evidence="2">YM2019G1</strain>
    </source>
</reference>
<dbReference type="InterPro" id="IPR029058">
    <property type="entry name" value="AB_hydrolase_fold"/>
</dbReference>
<dbReference type="Gene3D" id="3.40.50.1820">
    <property type="entry name" value="alpha/beta hydrolase"/>
    <property type="match status" value="2"/>
</dbReference>
<dbReference type="GO" id="GO:0006508">
    <property type="term" value="P:proteolysis"/>
    <property type="evidence" value="ECO:0007669"/>
    <property type="project" value="InterPro"/>
</dbReference>
<evidence type="ECO:0000313" key="2">
    <source>
        <dbReference type="EMBL" id="KAE8705339.1"/>
    </source>
</evidence>
<protein>
    <submittedName>
        <fullName evidence="2">Serine carboxypeptidase-like</fullName>
    </submittedName>
</protein>
<comment type="caution">
    <text evidence="2">The sequence shown here is derived from an EMBL/GenBank/DDBJ whole genome shotgun (WGS) entry which is preliminary data.</text>
</comment>